<dbReference type="PROSITE" id="PS50110">
    <property type="entry name" value="RESPONSE_REGULATORY"/>
    <property type="match status" value="1"/>
</dbReference>
<dbReference type="Gene3D" id="3.40.50.2300">
    <property type="match status" value="1"/>
</dbReference>
<organism evidence="5 6">
    <name type="scientific">Methylobacterium persicinum</name>
    <dbReference type="NCBI Taxonomy" id="374426"/>
    <lineage>
        <taxon>Bacteria</taxon>
        <taxon>Pseudomonadati</taxon>
        <taxon>Pseudomonadota</taxon>
        <taxon>Alphaproteobacteria</taxon>
        <taxon>Hyphomicrobiales</taxon>
        <taxon>Methylobacteriaceae</taxon>
        <taxon>Methylobacterium</taxon>
    </lineage>
</organism>
<keyword evidence="2" id="KW-0902">Two-component regulatory system</keyword>
<dbReference type="InterPro" id="IPR011006">
    <property type="entry name" value="CheY-like_superfamily"/>
</dbReference>
<sequence>MEPENAILVFVVDDDVAILHSTRFFLECEGHAVVTFRDGPTLLAAFPGPSPDIVLLDHIMPGMDGLEVAARLRDLDVRVPAVLITGHPDPAIRVRARAAGIPVVEKPLACNALLGLLAAYGARRSAARD</sequence>
<gene>
    <name evidence="5" type="ORF">QO016_003192</name>
</gene>
<accession>A0ABU0HMY1</accession>
<feature type="modified residue" description="4-aspartylphosphate" evidence="3">
    <location>
        <position position="57"/>
    </location>
</feature>
<keyword evidence="1 3" id="KW-0597">Phosphoprotein</keyword>
<comment type="caution">
    <text evidence="5">The sequence shown here is derived from an EMBL/GenBank/DDBJ whole genome shotgun (WGS) entry which is preliminary data.</text>
</comment>
<proteinExistence type="predicted"/>
<dbReference type="PANTHER" id="PTHR44591:SF14">
    <property type="entry name" value="PROTEIN PILG"/>
    <property type="match status" value="1"/>
</dbReference>
<evidence type="ECO:0000256" key="3">
    <source>
        <dbReference type="PROSITE-ProRule" id="PRU00169"/>
    </source>
</evidence>
<feature type="domain" description="Response regulatory" evidence="4">
    <location>
        <begin position="8"/>
        <end position="121"/>
    </location>
</feature>
<dbReference type="SMART" id="SM00448">
    <property type="entry name" value="REC"/>
    <property type="match status" value="1"/>
</dbReference>
<evidence type="ECO:0000313" key="6">
    <source>
        <dbReference type="Proteomes" id="UP001236369"/>
    </source>
</evidence>
<dbReference type="Proteomes" id="UP001236369">
    <property type="component" value="Unassembled WGS sequence"/>
</dbReference>
<dbReference type="EMBL" id="JAUSVV010000007">
    <property type="protein sequence ID" value="MDQ0443687.1"/>
    <property type="molecule type" value="Genomic_DNA"/>
</dbReference>
<dbReference type="Pfam" id="PF00072">
    <property type="entry name" value="Response_reg"/>
    <property type="match status" value="1"/>
</dbReference>
<evidence type="ECO:0000256" key="1">
    <source>
        <dbReference type="ARBA" id="ARBA00022553"/>
    </source>
</evidence>
<keyword evidence="6" id="KW-1185">Reference proteome</keyword>
<evidence type="ECO:0000259" key="4">
    <source>
        <dbReference type="PROSITE" id="PS50110"/>
    </source>
</evidence>
<dbReference type="InterPro" id="IPR050595">
    <property type="entry name" value="Bact_response_regulator"/>
</dbReference>
<dbReference type="SUPFAM" id="SSF52172">
    <property type="entry name" value="CheY-like"/>
    <property type="match status" value="1"/>
</dbReference>
<dbReference type="PANTHER" id="PTHR44591">
    <property type="entry name" value="STRESS RESPONSE REGULATOR PROTEIN 1"/>
    <property type="match status" value="1"/>
</dbReference>
<dbReference type="CDD" id="cd00156">
    <property type="entry name" value="REC"/>
    <property type="match status" value="1"/>
</dbReference>
<dbReference type="RefSeq" id="WP_238252543.1">
    <property type="nucleotide sequence ID" value="NZ_BPQX01000055.1"/>
</dbReference>
<name>A0ABU0HMY1_9HYPH</name>
<dbReference type="InterPro" id="IPR001789">
    <property type="entry name" value="Sig_transdc_resp-reg_receiver"/>
</dbReference>
<protein>
    <submittedName>
        <fullName evidence="5">FixJ family two-component response regulator</fullName>
    </submittedName>
</protein>
<evidence type="ECO:0000256" key="2">
    <source>
        <dbReference type="ARBA" id="ARBA00023012"/>
    </source>
</evidence>
<evidence type="ECO:0000313" key="5">
    <source>
        <dbReference type="EMBL" id="MDQ0443687.1"/>
    </source>
</evidence>
<reference evidence="5 6" key="1">
    <citation type="submission" date="2023-07" db="EMBL/GenBank/DDBJ databases">
        <title>Genomic Encyclopedia of Type Strains, Phase IV (KMG-IV): sequencing the most valuable type-strain genomes for metagenomic binning, comparative biology and taxonomic classification.</title>
        <authorList>
            <person name="Goeker M."/>
        </authorList>
    </citation>
    <scope>NUCLEOTIDE SEQUENCE [LARGE SCALE GENOMIC DNA]</scope>
    <source>
        <strain evidence="5 6">DSM 19562</strain>
    </source>
</reference>